<keyword evidence="5" id="KW-1185">Reference proteome</keyword>
<sequence>MSNSTPPGWYPDPAPAPGDGGARERYWDGGAWTEQYRSAAVRPPVAVPPPQPVGSPPAGSPPDPVAAVAAAAGPAGPWEGTAHPAAPVAAPPAAPISARPAVAGPSIPASSLSDASPAYGHPAVPEPPEHGGYGFPPPGSLPMAPQPMVPQPTAGPMSPSASPAPMRPVSAPPPGPQPGYGFQGPPQGAFAPPRAPAPGYGSPYLAAPAGGPARPSSRRRPGLIVGILGGALALTVLATVFSISIVRGGFAARQVDGSAAVPPGSAGAPAPGRGPGAGPSLGARSPGAPSPGATGSDRPSALPSPSRSGGAPALPDGTGVVDAVHGWVVPVPGGWNPAAHDGASTLLLVTGPYDCATPGGCVRGNFSIDTAPVAGQDAATTARATMTTYAPQLFGELAAHQELDSGPLTAAGLTGYAVRWHVTAQQGGARGFLLLVALPAPGGGFTTLVGSVDDDPRAPLPGVLDQLVAAIRPSTPPNGV</sequence>
<dbReference type="Pfam" id="PF10708">
    <property type="entry name" value="DUF2510"/>
    <property type="match status" value="1"/>
</dbReference>
<feature type="compositionally biased region" description="Low complexity" evidence="1">
    <location>
        <begin position="65"/>
        <end position="88"/>
    </location>
</feature>
<evidence type="ECO:0000256" key="1">
    <source>
        <dbReference type="SAM" id="MobiDB-lite"/>
    </source>
</evidence>
<proteinExistence type="predicted"/>
<dbReference type="InterPro" id="IPR018929">
    <property type="entry name" value="DUF2510"/>
</dbReference>
<evidence type="ECO:0000313" key="5">
    <source>
        <dbReference type="Proteomes" id="UP001500037"/>
    </source>
</evidence>
<keyword evidence="2" id="KW-1133">Transmembrane helix</keyword>
<keyword evidence="2" id="KW-0812">Transmembrane</keyword>
<feature type="region of interest" description="Disordered" evidence="1">
    <location>
        <begin position="257"/>
        <end position="317"/>
    </location>
</feature>
<feature type="compositionally biased region" description="Low complexity" evidence="1">
    <location>
        <begin position="280"/>
        <end position="296"/>
    </location>
</feature>
<feature type="compositionally biased region" description="Pro residues" evidence="1">
    <location>
        <begin position="135"/>
        <end position="150"/>
    </location>
</feature>
<comment type="caution">
    <text evidence="4">The sequence shown here is derived from an EMBL/GenBank/DDBJ whole genome shotgun (WGS) entry which is preliminary data.</text>
</comment>
<evidence type="ECO:0000313" key="4">
    <source>
        <dbReference type="EMBL" id="GAA1240352.1"/>
    </source>
</evidence>
<keyword evidence="2" id="KW-0472">Membrane</keyword>
<feature type="region of interest" description="Disordered" evidence="1">
    <location>
        <begin position="1"/>
        <end position="197"/>
    </location>
</feature>
<reference evidence="4 5" key="1">
    <citation type="journal article" date="2019" name="Int. J. Syst. Evol. Microbiol.">
        <title>The Global Catalogue of Microorganisms (GCM) 10K type strain sequencing project: providing services to taxonomists for standard genome sequencing and annotation.</title>
        <authorList>
            <consortium name="The Broad Institute Genomics Platform"/>
            <consortium name="The Broad Institute Genome Sequencing Center for Infectious Disease"/>
            <person name="Wu L."/>
            <person name="Ma J."/>
        </authorList>
    </citation>
    <scope>NUCLEOTIDE SEQUENCE [LARGE SCALE GENOMIC DNA]</scope>
    <source>
        <strain evidence="4 5">JCM 13004</strain>
    </source>
</reference>
<evidence type="ECO:0000256" key="2">
    <source>
        <dbReference type="SAM" id="Phobius"/>
    </source>
</evidence>
<organism evidence="4 5">
    <name type="scientific">Kitasatospora nipponensis</name>
    <dbReference type="NCBI Taxonomy" id="258049"/>
    <lineage>
        <taxon>Bacteria</taxon>
        <taxon>Bacillati</taxon>
        <taxon>Actinomycetota</taxon>
        <taxon>Actinomycetes</taxon>
        <taxon>Kitasatosporales</taxon>
        <taxon>Streptomycetaceae</taxon>
        <taxon>Kitasatospora</taxon>
    </lineage>
</organism>
<feature type="compositionally biased region" description="Pro residues" evidence="1">
    <location>
        <begin position="45"/>
        <end position="64"/>
    </location>
</feature>
<dbReference type="EMBL" id="BAAALF010000053">
    <property type="protein sequence ID" value="GAA1240352.1"/>
    <property type="molecule type" value="Genomic_DNA"/>
</dbReference>
<gene>
    <name evidence="4" type="ORF">GCM10009665_34010</name>
</gene>
<dbReference type="PRINTS" id="PR01217">
    <property type="entry name" value="PRICHEXTENSN"/>
</dbReference>
<feature type="compositionally biased region" description="Low complexity" evidence="1">
    <location>
        <begin position="179"/>
        <end position="197"/>
    </location>
</feature>
<feature type="compositionally biased region" description="Low complexity" evidence="1">
    <location>
        <begin position="152"/>
        <end position="169"/>
    </location>
</feature>
<dbReference type="RefSeq" id="WP_344442484.1">
    <property type="nucleotide sequence ID" value="NZ_BAAALF010000053.1"/>
</dbReference>
<accession>A0ABN1WBD6</accession>
<feature type="compositionally biased region" description="Low complexity" evidence="1">
    <location>
        <begin position="257"/>
        <end position="271"/>
    </location>
</feature>
<evidence type="ECO:0000259" key="3">
    <source>
        <dbReference type="Pfam" id="PF10708"/>
    </source>
</evidence>
<feature type="domain" description="DUF2510" evidence="3">
    <location>
        <begin position="7"/>
        <end position="44"/>
    </location>
</feature>
<dbReference type="Proteomes" id="UP001500037">
    <property type="component" value="Unassembled WGS sequence"/>
</dbReference>
<name>A0ABN1WBD6_9ACTN</name>
<protein>
    <recommendedName>
        <fullName evidence="3">DUF2510 domain-containing protein</fullName>
    </recommendedName>
</protein>
<feature type="transmembrane region" description="Helical" evidence="2">
    <location>
        <begin position="223"/>
        <end position="246"/>
    </location>
</feature>